<dbReference type="Proteomes" id="UP000277580">
    <property type="component" value="Unassembled WGS sequence"/>
</dbReference>
<reference evidence="2 3" key="1">
    <citation type="journal article" date="2018" name="Nat. Ecol. Evol.">
        <title>Pezizomycetes genomes reveal the molecular basis of ectomycorrhizal truffle lifestyle.</title>
        <authorList>
            <person name="Murat C."/>
            <person name="Payen T."/>
            <person name="Noel B."/>
            <person name="Kuo A."/>
            <person name="Morin E."/>
            <person name="Chen J."/>
            <person name="Kohler A."/>
            <person name="Krizsan K."/>
            <person name="Balestrini R."/>
            <person name="Da Silva C."/>
            <person name="Montanini B."/>
            <person name="Hainaut M."/>
            <person name="Levati E."/>
            <person name="Barry K.W."/>
            <person name="Belfiori B."/>
            <person name="Cichocki N."/>
            <person name="Clum A."/>
            <person name="Dockter R.B."/>
            <person name="Fauchery L."/>
            <person name="Guy J."/>
            <person name="Iotti M."/>
            <person name="Le Tacon F."/>
            <person name="Lindquist E.A."/>
            <person name="Lipzen A."/>
            <person name="Malagnac F."/>
            <person name="Mello A."/>
            <person name="Molinier V."/>
            <person name="Miyauchi S."/>
            <person name="Poulain J."/>
            <person name="Riccioni C."/>
            <person name="Rubini A."/>
            <person name="Sitrit Y."/>
            <person name="Splivallo R."/>
            <person name="Traeger S."/>
            <person name="Wang M."/>
            <person name="Zifcakova L."/>
            <person name="Wipf D."/>
            <person name="Zambonelli A."/>
            <person name="Paolocci F."/>
            <person name="Nowrousian M."/>
            <person name="Ottonello S."/>
            <person name="Baldrian P."/>
            <person name="Spatafora J.W."/>
            <person name="Henrissat B."/>
            <person name="Nagy L.G."/>
            <person name="Aury J.M."/>
            <person name="Wincker P."/>
            <person name="Grigoriev I.V."/>
            <person name="Bonfante P."/>
            <person name="Martin F.M."/>
        </authorList>
    </citation>
    <scope>NUCLEOTIDE SEQUENCE [LARGE SCALE GENOMIC DNA]</scope>
    <source>
        <strain evidence="2 3">CCBAS932</strain>
    </source>
</reference>
<sequence>MSKPTELRSAKHQYYIKLRMKELQQKIEDLEASYDDLARYCLYLEYQQQANNLNIQHAEATFRVADRMRITGTVTMTDHDLFGERGARIFEQANNRFHLWKEAERVESGTASKIRRAYRGLDDLECDLAAVRIELVELETVLKELERTDAMDIDR</sequence>
<organism evidence="2 3">
    <name type="scientific">Morchella conica CCBAS932</name>
    <dbReference type="NCBI Taxonomy" id="1392247"/>
    <lineage>
        <taxon>Eukaryota</taxon>
        <taxon>Fungi</taxon>
        <taxon>Dikarya</taxon>
        <taxon>Ascomycota</taxon>
        <taxon>Pezizomycotina</taxon>
        <taxon>Pezizomycetes</taxon>
        <taxon>Pezizales</taxon>
        <taxon>Morchellaceae</taxon>
        <taxon>Morchella</taxon>
    </lineage>
</organism>
<protein>
    <submittedName>
        <fullName evidence="2">Uncharacterized protein</fullName>
    </submittedName>
</protein>
<evidence type="ECO:0000313" key="3">
    <source>
        <dbReference type="Proteomes" id="UP000277580"/>
    </source>
</evidence>
<proteinExistence type="predicted"/>
<gene>
    <name evidence="2" type="ORF">P167DRAFT_572300</name>
</gene>
<evidence type="ECO:0000256" key="1">
    <source>
        <dbReference type="SAM" id="Coils"/>
    </source>
</evidence>
<dbReference type="EMBL" id="ML119117">
    <property type="protein sequence ID" value="RPB14573.1"/>
    <property type="molecule type" value="Genomic_DNA"/>
</dbReference>
<evidence type="ECO:0000313" key="2">
    <source>
        <dbReference type="EMBL" id="RPB14573.1"/>
    </source>
</evidence>
<feature type="coiled-coil region" evidence="1">
    <location>
        <begin position="121"/>
        <end position="148"/>
    </location>
</feature>
<keyword evidence="3" id="KW-1185">Reference proteome</keyword>
<accession>A0A3N4KVJ0</accession>
<keyword evidence="1" id="KW-0175">Coiled coil</keyword>
<name>A0A3N4KVJ0_9PEZI</name>
<dbReference type="InParanoid" id="A0A3N4KVJ0"/>
<dbReference type="OrthoDB" id="10320826at2759"/>
<dbReference type="AlphaFoldDB" id="A0A3N4KVJ0"/>